<evidence type="ECO:0000256" key="1">
    <source>
        <dbReference type="SAM" id="Phobius"/>
    </source>
</evidence>
<accession>A0A8J7AP29</accession>
<dbReference type="AlphaFoldDB" id="A0A8J7AP29"/>
<proteinExistence type="predicted"/>
<reference evidence="2" key="1">
    <citation type="submission" date="2020-10" db="EMBL/GenBank/DDBJ databases">
        <authorList>
            <person name="Castelo-Branco R."/>
            <person name="Eusebio N."/>
            <person name="Adriana R."/>
            <person name="Vieira A."/>
            <person name="Brugerolle De Fraissinette N."/>
            <person name="Rezende De Castro R."/>
            <person name="Schneider M.P."/>
            <person name="Vasconcelos V."/>
            <person name="Leao P.N."/>
        </authorList>
    </citation>
    <scope>NUCLEOTIDE SEQUENCE</scope>
    <source>
        <strain evidence="2">LEGE 07157</strain>
    </source>
</reference>
<keyword evidence="1" id="KW-0472">Membrane</keyword>
<organism evidence="2 3">
    <name type="scientific">Lusitaniella coriacea LEGE 07157</name>
    <dbReference type="NCBI Taxonomy" id="945747"/>
    <lineage>
        <taxon>Bacteria</taxon>
        <taxon>Bacillati</taxon>
        <taxon>Cyanobacteriota</taxon>
        <taxon>Cyanophyceae</taxon>
        <taxon>Spirulinales</taxon>
        <taxon>Lusitaniellaceae</taxon>
        <taxon>Lusitaniella</taxon>
    </lineage>
</organism>
<gene>
    <name evidence="2" type="ORF">IQ249_05285</name>
</gene>
<keyword evidence="1" id="KW-1133">Transmembrane helix</keyword>
<name>A0A8J7AP29_9CYAN</name>
<protein>
    <submittedName>
        <fullName evidence="2">Uncharacterized protein</fullName>
    </submittedName>
</protein>
<feature type="transmembrane region" description="Helical" evidence="1">
    <location>
        <begin position="20"/>
        <end position="44"/>
    </location>
</feature>
<dbReference type="Proteomes" id="UP000654482">
    <property type="component" value="Unassembled WGS sequence"/>
</dbReference>
<dbReference type="EMBL" id="JADEWZ010000006">
    <property type="protein sequence ID" value="MBE9115308.1"/>
    <property type="molecule type" value="Genomic_DNA"/>
</dbReference>
<comment type="caution">
    <text evidence="2">The sequence shown here is derived from an EMBL/GenBank/DDBJ whole genome shotgun (WGS) entry which is preliminary data.</text>
</comment>
<sequence length="51" mass="5934">MADDYYNYIRRGLNFRWLALFFAIIPIAIASAMKILLFLACLFVKCPNFNA</sequence>
<keyword evidence="3" id="KW-1185">Reference proteome</keyword>
<keyword evidence="1" id="KW-0812">Transmembrane</keyword>
<evidence type="ECO:0000313" key="2">
    <source>
        <dbReference type="EMBL" id="MBE9115308.1"/>
    </source>
</evidence>
<evidence type="ECO:0000313" key="3">
    <source>
        <dbReference type="Proteomes" id="UP000654482"/>
    </source>
</evidence>